<accession>A0ABN6WPB5</accession>
<dbReference type="RefSeq" id="WP_338266810.1">
    <property type="nucleotide sequence ID" value="NZ_AP027271.1"/>
</dbReference>
<keyword evidence="1" id="KW-0648">Protein biosynthesis</keyword>
<sequence length="171" mass="18696">MASSDKVSLTMDKTKAHDAITLALLQRFETAKWAAKQAHDAAINEESVAENKYDTFGLEASYLAHGQSQRVLECQTDWQLFEKKQAVLYGDGLVGLWCLVTLSRVGDSESEKYYFISPCAGGLSLEVDDKSLYLVTLSSPVGKLLTGKSVGDSVDLLQGGVKLPYEIINIE</sequence>
<organism evidence="1 2">
    <name type="scientific">Marinomonas pontica</name>
    <dbReference type="NCBI Taxonomy" id="264739"/>
    <lineage>
        <taxon>Bacteria</taxon>
        <taxon>Pseudomonadati</taxon>
        <taxon>Pseudomonadota</taxon>
        <taxon>Gammaproteobacteria</taxon>
        <taxon>Oceanospirillales</taxon>
        <taxon>Oceanospirillaceae</taxon>
        <taxon>Marinomonas</taxon>
    </lineage>
</organism>
<dbReference type="SUPFAM" id="SSF54534">
    <property type="entry name" value="FKBP-like"/>
    <property type="match status" value="1"/>
</dbReference>
<evidence type="ECO:0000313" key="1">
    <source>
        <dbReference type="EMBL" id="BDX02798.1"/>
    </source>
</evidence>
<evidence type="ECO:0000313" key="2">
    <source>
        <dbReference type="Proteomes" id="UP001307608"/>
    </source>
</evidence>
<dbReference type="Gene3D" id="3.10.50.30">
    <property type="entry name" value="Transcription elongation factor, GreA/GreB, C-terminal domain"/>
    <property type="match status" value="1"/>
</dbReference>
<dbReference type="EMBL" id="AP027271">
    <property type="protein sequence ID" value="BDX02798.1"/>
    <property type="molecule type" value="Genomic_DNA"/>
</dbReference>
<gene>
    <name evidence="1" type="ORF">MACH16_15460</name>
</gene>
<keyword evidence="1" id="KW-0251">Elongation factor</keyword>
<protein>
    <submittedName>
        <fullName evidence="1">Transcription elongation factor</fullName>
    </submittedName>
</protein>
<proteinExistence type="predicted"/>
<dbReference type="GO" id="GO:0003746">
    <property type="term" value="F:translation elongation factor activity"/>
    <property type="evidence" value="ECO:0007669"/>
    <property type="project" value="UniProtKB-KW"/>
</dbReference>
<keyword evidence="2" id="KW-1185">Reference proteome</keyword>
<dbReference type="Proteomes" id="UP001307608">
    <property type="component" value="Chromosome"/>
</dbReference>
<reference evidence="1 2" key="1">
    <citation type="submission" date="2023-01" db="EMBL/GenBank/DDBJ databases">
        <title>Complete genome sequence of Marinomonas pontica strain 200518_36.</title>
        <authorList>
            <person name="Ueki S."/>
            <person name="Gajardo G."/>
            <person name="Maruyama F."/>
        </authorList>
    </citation>
    <scope>NUCLEOTIDE SEQUENCE [LARGE SCALE GENOMIC DNA]</scope>
    <source>
        <strain evidence="1 2">200518_36</strain>
    </source>
</reference>
<dbReference type="InterPro" id="IPR036953">
    <property type="entry name" value="GreA/GreB_C_sf"/>
</dbReference>
<name>A0ABN6WPB5_9GAMM</name>